<dbReference type="EMBL" id="CP071793">
    <property type="protein sequence ID" value="QTD54215.1"/>
    <property type="molecule type" value="Genomic_DNA"/>
</dbReference>
<name>A0A8A4U638_SULCO</name>
<keyword evidence="2" id="KW-1185">Reference proteome</keyword>
<accession>A0A8A4U638</accession>
<proteinExistence type="predicted"/>
<dbReference type="AlphaFoldDB" id="A0A8A4U638"/>
<dbReference type="Proteomes" id="UP000663929">
    <property type="component" value="Chromosome"/>
</dbReference>
<reference evidence="1" key="1">
    <citation type="submission" date="2021-03" db="EMBL/GenBank/DDBJ databases">
        <title>Acanthopleuribacteraceae sp. M133.</title>
        <authorList>
            <person name="Wang G."/>
        </authorList>
    </citation>
    <scope>NUCLEOTIDE SEQUENCE</scope>
    <source>
        <strain evidence="1">M133</strain>
    </source>
</reference>
<evidence type="ECO:0000313" key="2">
    <source>
        <dbReference type="Proteomes" id="UP000663929"/>
    </source>
</evidence>
<gene>
    <name evidence="1" type="ORF">J3U87_17355</name>
</gene>
<dbReference type="KEGG" id="scor:J3U87_17355"/>
<sequence>MPESPGVRFLPVLRSGKRSPRFRLNRPIAPASTFEMLGQSQEVPEPERQISIDSDLQLSVSRPVAVAPDLVLTILRPTVLQVDLRAVVSGLQSTAIDTSLAVYGVTQVVGDLVCRVQQGMVPFVADILVDVRLPESRFSDLHLVIGARRRWALDSQQFVTGRLVLEADTTCEIGTFRTIRIDTHQTVYRVVLHEEHEIQT</sequence>
<organism evidence="1 2">
    <name type="scientific">Sulfidibacter corallicola</name>
    <dbReference type="NCBI Taxonomy" id="2818388"/>
    <lineage>
        <taxon>Bacteria</taxon>
        <taxon>Pseudomonadati</taxon>
        <taxon>Acidobacteriota</taxon>
        <taxon>Holophagae</taxon>
        <taxon>Acanthopleuribacterales</taxon>
        <taxon>Acanthopleuribacteraceae</taxon>
        <taxon>Sulfidibacter</taxon>
    </lineage>
</organism>
<protein>
    <submittedName>
        <fullName evidence="1">Uncharacterized protein</fullName>
    </submittedName>
</protein>
<evidence type="ECO:0000313" key="1">
    <source>
        <dbReference type="EMBL" id="QTD54215.1"/>
    </source>
</evidence>
<dbReference type="RefSeq" id="WP_237384313.1">
    <property type="nucleotide sequence ID" value="NZ_CP071793.1"/>
</dbReference>